<comment type="similarity">
    <text evidence="2">Belongs to the TMEM208 family.</text>
</comment>
<evidence type="ECO:0000256" key="1">
    <source>
        <dbReference type="ARBA" id="ARBA00004477"/>
    </source>
</evidence>
<keyword evidence="6 8" id="KW-0472">Membrane</keyword>
<keyword evidence="10" id="KW-1185">Reference proteome</keyword>
<feature type="transmembrane region" description="Helical" evidence="8">
    <location>
        <begin position="43"/>
        <end position="62"/>
    </location>
</feature>
<keyword evidence="3 8" id="KW-0812">Transmembrane</keyword>
<dbReference type="STRING" id="1432141.A0A015JRC5"/>
<organism evidence="9 10">
    <name type="scientific">Rhizophagus irregularis (strain DAOM 197198w)</name>
    <name type="common">Glomus intraradices</name>
    <dbReference type="NCBI Taxonomy" id="1432141"/>
    <lineage>
        <taxon>Eukaryota</taxon>
        <taxon>Fungi</taxon>
        <taxon>Fungi incertae sedis</taxon>
        <taxon>Mucoromycota</taxon>
        <taxon>Glomeromycotina</taxon>
        <taxon>Glomeromycetes</taxon>
        <taxon>Glomerales</taxon>
        <taxon>Glomeraceae</taxon>
        <taxon>Rhizophagus</taxon>
    </lineage>
</organism>
<evidence type="ECO:0000256" key="6">
    <source>
        <dbReference type="ARBA" id="ARBA00023136"/>
    </source>
</evidence>
<dbReference type="EMBL" id="JEMT01016772">
    <property type="protein sequence ID" value="EXX69865.1"/>
    <property type="molecule type" value="Genomic_DNA"/>
</dbReference>
<evidence type="ECO:0000256" key="5">
    <source>
        <dbReference type="ARBA" id="ARBA00022989"/>
    </source>
</evidence>
<protein>
    <submittedName>
        <fullName evidence="9">Env10p</fullName>
    </submittedName>
</protein>
<dbReference type="OMA" id="GRPKYDA"/>
<dbReference type="HOGENOM" id="CLU_094308_2_1_1"/>
<dbReference type="AlphaFoldDB" id="A0A015JRC5"/>
<evidence type="ECO:0000256" key="7">
    <source>
        <dbReference type="SAM" id="MobiDB-lite"/>
    </source>
</evidence>
<dbReference type="Proteomes" id="UP000022910">
    <property type="component" value="Unassembled WGS sequence"/>
</dbReference>
<comment type="subcellular location">
    <subcellularLocation>
        <location evidence="1">Endoplasmic reticulum membrane</location>
        <topology evidence="1">Multi-pass membrane protein</topology>
    </subcellularLocation>
</comment>
<evidence type="ECO:0000313" key="9">
    <source>
        <dbReference type="EMBL" id="EXX69865.1"/>
    </source>
</evidence>
<evidence type="ECO:0000256" key="8">
    <source>
        <dbReference type="SAM" id="Phobius"/>
    </source>
</evidence>
<feature type="region of interest" description="Disordered" evidence="7">
    <location>
        <begin position="153"/>
        <end position="175"/>
    </location>
</feature>
<accession>A0A015JRC5</accession>
<dbReference type="GO" id="GO:0005773">
    <property type="term" value="C:vacuole"/>
    <property type="evidence" value="ECO:0007669"/>
    <property type="project" value="GOC"/>
</dbReference>
<evidence type="ECO:0000256" key="4">
    <source>
        <dbReference type="ARBA" id="ARBA00022824"/>
    </source>
</evidence>
<sequence length="175" mass="20652">MAKQSDKKIAQENLRYLRNLKQGFLTVNAIYILYQVLYNYNTFTFWLATGYLVTTGISLFLWKQLVIYGSPRYSSDGTVIWPGEDLNSEGLTAYMFDIIYITWFVHITSMFFAWAWYILLVIPSFAIYKIWTFFIKPNFFSGDNMAGSDFQKSKRQKKLEKRQQEGNAKIKYARI</sequence>
<keyword evidence="4" id="KW-0256">Endoplasmic reticulum</keyword>
<evidence type="ECO:0000256" key="2">
    <source>
        <dbReference type="ARBA" id="ARBA00009950"/>
    </source>
</evidence>
<feature type="transmembrane region" description="Helical" evidence="8">
    <location>
        <begin position="114"/>
        <end position="135"/>
    </location>
</feature>
<reference evidence="9 10" key="1">
    <citation type="submission" date="2014-02" db="EMBL/GenBank/DDBJ databases">
        <title>Single nucleus genome sequencing reveals high similarity among nuclei of an endomycorrhizal fungus.</title>
        <authorList>
            <person name="Lin K."/>
            <person name="Geurts R."/>
            <person name="Zhang Z."/>
            <person name="Limpens E."/>
            <person name="Saunders D.G."/>
            <person name="Mu D."/>
            <person name="Pang E."/>
            <person name="Cao H."/>
            <person name="Cha H."/>
            <person name="Lin T."/>
            <person name="Zhou Q."/>
            <person name="Shang Y."/>
            <person name="Li Y."/>
            <person name="Ivanov S."/>
            <person name="Sharma T."/>
            <person name="Velzen R.V."/>
            <person name="Ruijter N.D."/>
            <person name="Aanen D.K."/>
            <person name="Win J."/>
            <person name="Kamoun S."/>
            <person name="Bisseling T."/>
            <person name="Huang S."/>
        </authorList>
    </citation>
    <scope>NUCLEOTIDE SEQUENCE [LARGE SCALE GENOMIC DNA]</scope>
    <source>
        <strain evidence="10">DAOM197198w</strain>
    </source>
</reference>
<dbReference type="OrthoDB" id="276296at2759"/>
<dbReference type="GO" id="GO:0005789">
    <property type="term" value="C:endoplasmic reticulum membrane"/>
    <property type="evidence" value="ECO:0007669"/>
    <property type="project" value="UniProtKB-SubCell"/>
</dbReference>
<dbReference type="PANTHER" id="PTHR13505">
    <property type="entry name" value="TRANSMEMBRANE PROTEIN 208"/>
    <property type="match status" value="1"/>
</dbReference>
<proteinExistence type="inferred from homology"/>
<dbReference type="PANTHER" id="PTHR13505:SF7">
    <property type="entry name" value="TRANSMEMBRANE PROTEIN 208"/>
    <property type="match status" value="1"/>
</dbReference>
<gene>
    <name evidence="9" type="ORF">RirG_092480</name>
</gene>
<evidence type="ECO:0000256" key="3">
    <source>
        <dbReference type="ARBA" id="ARBA00022692"/>
    </source>
</evidence>
<dbReference type="InterPro" id="IPR008506">
    <property type="entry name" value="SND2/TMEM208"/>
</dbReference>
<name>A0A015JRC5_RHIIW</name>
<feature type="transmembrane region" description="Helical" evidence="8">
    <location>
        <begin position="20"/>
        <end position="37"/>
    </location>
</feature>
<dbReference type="GO" id="GO:0006624">
    <property type="term" value="P:vacuolar protein processing"/>
    <property type="evidence" value="ECO:0007669"/>
    <property type="project" value="TreeGrafter"/>
</dbReference>
<keyword evidence="5 8" id="KW-1133">Transmembrane helix</keyword>
<evidence type="ECO:0000313" key="10">
    <source>
        <dbReference type="Proteomes" id="UP000022910"/>
    </source>
</evidence>
<comment type="caution">
    <text evidence="9">The sequence shown here is derived from an EMBL/GenBank/DDBJ whole genome shotgun (WGS) entry which is preliminary data.</text>
</comment>
<dbReference type="Pfam" id="PF05620">
    <property type="entry name" value="TMEM208_SND2"/>
    <property type="match status" value="1"/>
</dbReference>